<dbReference type="PROSITE" id="PS51898">
    <property type="entry name" value="TYR_RECOMBINASE"/>
    <property type="match status" value="1"/>
</dbReference>
<proteinExistence type="predicted"/>
<dbReference type="InterPro" id="IPR011010">
    <property type="entry name" value="DNA_brk_join_enz"/>
</dbReference>
<dbReference type="PANTHER" id="PTHR30349">
    <property type="entry name" value="PHAGE INTEGRASE-RELATED"/>
    <property type="match status" value="1"/>
</dbReference>
<dbReference type="PANTHER" id="PTHR30349:SF64">
    <property type="entry name" value="PROPHAGE INTEGRASE INTD-RELATED"/>
    <property type="match status" value="1"/>
</dbReference>
<evidence type="ECO:0000256" key="1">
    <source>
        <dbReference type="ARBA" id="ARBA00023172"/>
    </source>
</evidence>
<dbReference type="InterPro" id="IPR002104">
    <property type="entry name" value="Integrase_catalytic"/>
</dbReference>
<feature type="domain" description="Tyr recombinase" evidence="3">
    <location>
        <begin position="152"/>
        <end position="344"/>
    </location>
</feature>
<feature type="region of interest" description="Disordered" evidence="2">
    <location>
        <begin position="72"/>
        <end position="98"/>
    </location>
</feature>
<name>A0ABU5JN44_9ACTN</name>
<dbReference type="RefSeq" id="WP_322443568.1">
    <property type="nucleotide sequence ID" value="NZ_JAXOTQ010000060.1"/>
</dbReference>
<feature type="compositionally biased region" description="Pro residues" evidence="2">
    <location>
        <begin position="77"/>
        <end position="92"/>
    </location>
</feature>
<dbReference type="CDD" id="cd01189">
    <property type="entry name" value="INT_ICEBs1_C_like"/>
    <property type="match status" value="1"/>
</dbReference>
<evidence type="ECO:0000313" key="4">
    <source>
        <dbReference type="EMBL" id="MDZ5494047.1"/>
    </source>
</evidence>
<sequence>MEVTPELVLDRVRAAGGRLKLEGLDKESLAAWRHAAKVAKLRLLRAGPQRLRTWSSPGGMSLLLVEVDRQGVESSPLAPPDQPTREWAPPPRPRPRTQELLGRIVPVPSTVRRPHQLVQDLTDALDYPERMIYQHRPYLMPNKRRPVQRMRQIWQAIITEAEFRGYETLFRHNRRDHYDSGQLILRIDWEPFPFLRRGEAAGLRWSEVDLHAGQLTVSRQRTTACYQVHEGPPKSATSRRAVALDHHTVRVLRQHHDRQRHHHDTRTTAGRLWHNTGYVFTSPDGTPIHPGYLTQRLRLLVDRAGLPPIRLHDLRHGAATLARTAGADLKLVQDQLDSATPPSC</sequence>
<organism evidence="4 5">
    <name type="scientific">Micromonospora sicca</name>
    <dbReference type="NCBI Taxonomy" id="2202420"/>
    <lineage>
        <taxon>Bacteria</taxon>
        <taxon>Bacillati</taxon>
        <taxon>Actinomycetota</taxon>
        <taxon>Actinomycetes</taxon>
        <taxon>Micromonosporales</taxon>
        <taxon>Micromonosporaceae</taxon>
        <taxon>Micromonospora</taxon>
    </lineage>
</organism>
<protein>
    <submittedName>
        <fullName evidence="4">Site-specific integrase</fullName>
    </submittedName>
</protein>
<dbReference type="InterPro" id="IPR050090">
    <property type="entry name" value="Tyrosine_recombinase_XerCD"/>
</dbReference>
<dbReference type="Pfam" id="PF00589">
    <property type="entry name" value="Phage_integrase"/>
    <property type="match status" value="1"/>
</dbReference>
<gene>
    <name evidence="4" type="ORF">U2F25_32125</name>
</gene>
<evidence type="ECO:0000256" key="2">
    <source>
        <dbReference type="SAM" id="MobiDB-lite"/>
    </source>
</evidence>
<keyword evidence="1" id="KW-0233">DNA recombination</keyword>
<dbReference type="InterPro" id="IPR013762">
    <property type="entry name" value="Integrase-like_cat_sf"/>
</dbReference>
<accession>A0ABU5JN44</accession>
<dbReference type="EMBL" id="JAXOTQ010000060">
    <property type="protein sequence ID" value="MDZ5494047.1"/>
    <property type="molecule type" value="Genomic_DNA"/>
</dbReference>
<reference evidence="4 5" key="1">
    <citation type="submission" date="2023-12" db="EMBL/GenBank/DDBJ databases">
        <title>Micromonospora sp. nov., isolated from Atacama Desert.</title>
        <authorList>
            <person name="Carro L."/>
            <person name="Golinska P."/>
            <person name="Klenk H.-P."/>
            <person name="Goodfellow M."/>
        </authorList>
    </citation>
    <scope>NUCLEOTIDE SEQUENCE [LARGE SCALE GENOMIC DNA]</scope>
    <source>
        <strain evidence="4 5">4G53</strain>
    </source>
</reference>
<dbReference type="Proteomes" id="UP001290101">
    <property type="component" value="Unassembled WGS sequence"/>
</dbReference>
<dbReference type="Gene3D" id="1.10.443.10">
    <property type="entry name" value="Intergrase catalytic core"/>
    <property type="match status" value="1"/>
</dbReference>
<dbReference type="SUPFAM" id="SSF56349">
    <property type="entry name" value="DNA breaking-rejoining enzymes"/>
    <property type="match status" value="1"/>
</dbReference>
<keyword evidence="5" id="KW-1185">Reference proteome</keyword>
<evidence type="ECO:0000259" key="3">
    <source>
        <dbReference type="PROSITE" id="PS51898"/>
    </source>
</evidence>
<evidence type="ECO:0000313" key="5">
    <source>
        <dbReference type="Proteomes" id="UP001290101"/>
    </source>
</evidence>
<comment type="caution">
    <text evidence="4">The sequence shown here is derived from an EMBL/GenBank/DDBJ whole genome shotgun (WGS) entry which is preliminary data.</text>
</comment>